<keyword evidence="7" id="KW-0067">ATP-binding</keyword>
<keyword evidence="4" id="KW-0547">Nucleotide-binding</keyword>
<dbReference type="EMBL" id="BDSP01000114">
    <property type="protein sequence ID" value="GAX17199.1"/>
    <property type="molecule type" value="Genomic_DNA"/>
</dbReference>
<dbReference type="Gene3D" id="1.10.238.10">
    <property type="entry name" value="EF-hand"/>
    <property type="match status" value="2"/>
</dbReference>
<dbReference type="PROSITE" id="PS00018">
    <property type="entry name" value="EF_HAND_1"/>
    <property type="match status" value="1"/>
</dbReference>
<dbReference type="PROSITE" id="PS50011">
    <property type="entry name" value="PROTEIN_KINASE_DOM"/>
    <property type="match status" value="1"/>
</dbReference>
<dbReference type="InterPro" id="IPR000719">
    <property type="entry name" value="Prot_kinase_dom"/>
</dbReference>
<comment type="cofactor">
    <cofactor evidence="1">
        <name>Mg(2+)</name>
        <dbReference type="ChEBI" id="CHEBI:18420"/>
    </cofactor>
</comment>
<dbReference type="InterPro" id="IPR018247">
    <property type="entry name" value="EF_Hand_1_Ca_BS"/>
</dbReference>
<feature type="compositionally biased region" description="Basic and acidic residues" evidence="9">
    <location>
        <begin position="22"/>
        <end position="39"/>
    </location>
</feature>
<dbReference type="SMART" id="SM00054">
    <property type="entry name" value="EFh"/>
    <property type="match status" value="4"/>
</dbReference>
<dbReference type="SUPFAM" id="SSF56112">
    <property type="entry name" value="Protein kinase-like (PK-like)"/>
    <property type="match status" value="1"/>
</dbReference>
<dbReference type="AlphaFoldDB" id="A0A1Z5JTD4"/>
<dbReference type="InterPro" id="IPR011009">
    <property type="entry name" value="Kinase-like_dom_sf"/>
</dbReference>
<dbReference type="GO" id="GO:0005509">
    <property type="term" value="F:calcium ion binding"/>
    <property type="evidence" value="ECO:0007669"/>
    <property type="project" value="InterPro"/>
</dbReference>
<dbReference type="GO" id="GO:0004674">
    <property type="term" value="F:protein serine/threonine kinase activity"/>
    <property type="evidence" value="ECO:0007669"/>
    <property type="project" value="UniProtKB-KW"/>
</dbReference>
<dbReference type="InterPro" id="IPR011992">
    <property type="entry name" value="EF-hand-dom_pair"/>
</dbReference>
<evidence type="ECO:0000256" key="8">
    <source>
        <dbReference type="ARBA" id="ARBA00024334"/>
    </source>
</evidence>
<reference evidence="12 13" key="1">
    <citation type="journal article" date="2015" name="Plant Cell">
        <title>Oil accumulation by the oleaginous diatom Fistulifera solaris as revealed by the genome and transcriptome.</title>
        <authorList>
            <person name="Tanaka T."/>
            <person name="Maeda Y."/>
            <person name="Veluchamy A."/>
            <person name="Tanaka M."/>
            <person name="Abida H."/>
            <person name="Marechal E."/>
            <person name="Bowler C."/>
            <person name="Muto M."/>
            <person name="Sunaga Y."/>
            <person name="Tanaka M."/>
            <person name="Yoshino T."/>
            <person name="Taniguchi T."/>
            <person name="Fukuda Y."/>
            <person name="Nemoto M."/>
            <person name="Matsumoto M."/>
            <person name="Wong P.S."/>
            <person name="Aburatani S."/>
            <person name="Fujibuchi W."/>
        </authorList>
    </citation>
    <scope>NUCLEOTIDE SEQUENCE [LARGE SCALE GENOMIC DNA]</scope>
    <source>
        <strain evidence="12 13">JPCC DA0580</strain>
    </source>
</reference>
<evidence type="ECO:0000313" key="12">
    <source>
        <dbReference type="EMBL" id="GAX17199.1"/>
    </source>
</evidence>
<feature type="domain" description="EF-hand" evidence="11">
    <location>
        <begin position="472"/>
        <end position="503"/>
    </location>
</feature>
<dbReference type="CDD" id="cd00051">
    <property type="entry name" value="EFh"/>
    <property type="match status" value="2"/>
</dbReference>
<dbReference type="CDD" id="cd05117">
    <property type="entry name" value="STKc_CAMK"/>
    <property type="match status" value="1"/>
</dbReference>
<evidence type="ECO:0000256" key="5">
    <source>
        <dbReference type="ARBA" id="ARBA00022777"/>
    </source>
</evidence>
<feature type="compositionally biased region" description="Basic residues" evidence="9">
    <location>
        <begin position="1"/>
        <end position="19"/>
    </location>
</feature>
<keyword evidence="2" id="KW-0723">Serine/threonine-protein kinase</keyword>
<dbReference type="InterPro" id="IPR008271">
    <property type="entry name" value="Ser/Thr_kinase_AS"/>
</dbReference>
<proteinExistence type="inferred from homology"/>
<dbReference type="InParanoid" id="A0A1Z5JTD4"/>
<keyword evidence="5" id="KW-0418">Kinase</keyword>
<evidence type="ECO:0000256" key="2">
    <source>
        <dbReference type="ARBA" id="ARBA00022527"/>
    </source>
</evidence>
<keyword evidence="13" id="KW-1185">Reference proteome</keyword>
<dbReference type="Gene3D" id="1.10.510.10">
    <property type="entry name" value="Transferase(Phosphotransferase) domain 1"/>
    <property type="match status" value="1"/>
</dbReference>
<gene>
    <name evidence="12" type="ORF">FisN_10Lh048</name>
</gene>
<dbReference type="InterPro" id="IPR002048">
    <property type="entry name" value="EF_hand_dom"/>
</dbReference>
<feature type="domain" description="Protein kinase" evidence="10">
    <location>
        <begin position="56"/>
        <end position="353"/>
    </location>
</feature>
<dbReference type="PROSITE" id="PS50222">
    <property type="entry name" value="EF_HAND_2"/>
    <property type="match status" value="2"/>
</dbReference>
<dbReference type="PANTHER" id="PTHR24349">
    <property type="entry name" value="SERINE/THREONINE-PROTEIN KINASE"/>
    <property type="match status" value="1"/>
</dbReference>
<name>A0A1Z5JTD4_FISSO</name>
<dbReference type="Gene3D" id="3.30.200.20">
    <property type="entry name" value="Phosphorylase Kinase, domain 1"/>
    <property type="match status" value="1"/>
</dbReference>
<accession>A0A1Z5JTD4</accession>
<evidence type="ECO:0000256" key="6">
    <source>
        <dbReference type="ARBA" id="ARBA00022837"/>
    </source>
</evidence>
<protein>
    <submittedName>
        <fullName evidence="12">Uncharacterized protein</fullName>
    </submittedName>
</protein>
<evidence type="ECO:0000256" key="4">
    <source>
        <dbReference type="ARBA" id="ARBA00022741"/>
    </source>
</evidence>
<evidence type="ECO:0000256" key="1">
    <source>
        <dbReference type="ARBA" id="ARBA00001946"/>
    </source>
</evidence>
<comment type="similarity">
    <text evidence="8">Belongs to the protein kinase superfamily. Ser/Thr protein kinase family. CDPK subfamily.</text>
</comment>
<evidence type="ECO:0000256" key="7">
    <source>
        <dbReference type="ARBA" id="ARBA00022840"/>
    </source>
</evidence>
<comment type="caution">
    <text evidence="12">The sequence shown here is derived from an EMBL/GenBank/DDBJ whole genome shotgun (WGS) entry which is preliminary data.</text>
</comment>
<dbReference type="Pfam" id="PF00069">
    <property type="entry name" value="Pkinase"/>
    <property type="match status" value="1"/>
</dbReference>
<dbReference type="OrthoDB" id="43614at2759"/>
<evidence type="ECO:0000259" key="11">
    <source>
        <dbReference type="PROSITE" id="PS50222"/>
    </source>
</evidence>
<dbReference type="Proteomes" id="UP000198406">
    <property type="component" value="Unassembled WGS sequence"/>
</dbReference>
<sequence>MGQQHSHRRRSLPVSRRSRLGSSERSREREGLSRSKSVHENLVRERGKKVLIEDVYEVVGKIGHGALCEVYKLQKNKEKIGGSSRPELQRKKILDFGRSLSDNKTVRLKKEKSFQLNPLYFALKVINLKRVKEDKIDQLKNEIKLLRTMDHMNIINAYETFQDKASKKLMIVMELCTGGDLYERLPYSEEQAATIAKQILSAVSYMHQRNIIHRDIKMENVLYESNHPNALIKLIDFGLSKEYDSSQKDLFSERVGTLYSMSPETMKGAYDAKADLWSIGICIYILLAAGHKPFDGKDPKELVQKVLKADYNFESPKSWDSISSMAKTFIGSLLVVDPEKRPSAAKACNHKWIRSFAVVEHASDDLKKSVRKSLIRYANFGSFRRLALNVIAKRSTSDEIFQLRKVFQEFDTLNTGTLTLHVFEAALLSLNFSREEIAKIFKSLDVNRNDAVNFTEFLAACLEAQGDLAEYRIAEAFDLLDFDDTGYITRDNLRKLLGDYSSEKYIDRLLAEASSNGKISYKEFLNVFADQMPRRQS</sequence>
<dbReference type="FunFam" id="1.10.510.10:FF:000571">
    <property type="entry name" value="Maternal embryonic leucine zipper kinase"/>
    <property type="match status" value="1"/>
</dbReference>
<evidence type="ECO:0000313" key="13">
    <source>
        <dbReference type="Proteomes" id="UP000198406"/>
    </source>
</evidence>
<keyword evidence="3" id="KW-0808">Transferase</keyword>
<evidence type="ECO:0000259" key="10">
    <source>
        <dbReference type="PROSITE" id="PS50011"/>
    </source>
</evidence>
<dbReference type="PROSITE" id="PS00108">
    <property type="entry name" value="PROTEIN_KINASE_ST"/>
    <property type="match status" value="1"/>
</dbReference>
<dbReference type="SUPFAM" id="SSF47473">
    <property type="entry name" value="EF-hand"/>
    <property type="match status" value="1"/>
</dbReference>
<keyword evidence="6" id="KW-0106">Calcium</keyword>
<evidence type="ECO:0000256" key="9">
    <source>
        <dbReference type="SAM" id="MobiDB-lite"/>
    </source>
</evidence>
<feature type="domain" description="EF-hand" evidence="11">
    <location>
        <begin position="432"/>
        <end position="467"/>
    </location>
</feature>
<dbReference type="InterPro" id="IPR050205">
    <property type="entry name" value="CDPK_Ser/Thr_kinases"/>
</dbReference>
<dbReference type="Pfam" id="PF13499">
    <property type="entry name" value="EF-hand_7"/>
    <property type="match status" value="2"/>
</dbReference>
<dbReference type="GO" id="GO:0005524">
    <property type="term" value="F:ATP binding"/>
    <property type="evidence" value="ECO:0007669"/>
    <property type="project" value="UniProtKB-KW"/>
</dbReference>
<evidence type="ECO:0000256" key="3">
    <source>
        <dbReference type="ARBA" id="ARBA00022679"/>
    </source>
</evidence>
<feature type="region of interest" description="Disordered" evidence="9">
    <location>
        <begin position="1"/>
        <end position="39"/>
    </location>
</feature>
<dbReference type="SMART" id="SM00220">
    <property type="entry name" value="S_TKc"/>
    <property type="match status" value="1"/>
</dbReference>
<organism evidence="12 13">
    <name type="scientific">Fistulifera solaris</name>
    <name type="common">Oleaginous diatom</name>
    <dbReference type="NCBI Taxonomy" id="1519565"/>
    <lineage>
        <taxon>Eukaryota</taxon>
        <taxon>Sar</taxon>
        <taxon>Stramenopiles</taxon>
        <taxon>Ochrophyta</taxon>
        <taxon>Bacillariophyta</taxon>
        <taxon>Bacillariophyceae</taxon>
        <taxon>Bacillariophycidae</taxon>
        <taxon>Naviculales</taxon>
        <taxon>Naviculaceae</taxon>
        <taxon>Fistulifera</taxon>
    </lineage>
</organism>